<name>A0A8X6T3R7_TRICX</name>
<dbReference type="Proteomes" id="UP000887159">
    <property type="component" value="Unassembled WGS sequence"/>
</dbReference>
<dbReference type="GO" id="GO:0000793">
    <property type="term" value="C:condensed chromosome"/>
    <property type="evidence" value="ECO:0007669"/>
    <property type="project" value="TreeGrafter"/>
</dbReference>
<dbReference type="GO" id="GO:0000729">
    <property type="term" value="P:DNA double-strand break processing"/>
    <property type="evidence" value="ECO:0007669"/>
    <property type="project" value="TreeGrafter"/>
</dbReference>
<sequence length="89" mass="10326">MDSLGHSSFPPTALGRQDDEEATPGTEEKMECTREHYRAMIFYDFKAGLNQKEYVQRLQLAFGDESPCRATVVRWFKEFYSGHNSLQDE</sequence>
<evidence type="ECO:0000259" key="2">
    <source>
        <dbReference type="Pfam" id="PF17906"/>
    </source>
</evidence>
<dbReference type="InterPro" id="IPR052709">
    <property type="entry name" value="Transposase-MT_Hybrid"/>
</dbReference>
<dbReference type="AlphaFoldDB" id="A0A8X6T3R7"/>
<dbReference type="GO" id="GO:0006303">
    <property type="term" value="P:double-strand break repair via nonhomologous end joining"/>
    <property type="evidence" value="ECO:0007669"/>
    <property type="project" value="TreeGrafter"/>
</dbReference>
<evidence type="ECO:0000256" key="1">
    <source>
        <dbReference type="SAM" id="MobiDB-lite"/>
    </source>
</evidence>
<organism evidence="3 4">
    <name type="scientific">Trichonephila clavipes</name>
    <name type="common">Golden silk orbweaver</name>
    <name type="synonym">Nephila clavipes</name>
    <dbReference type="NCBI Taxonomy" id="2585209"/>
    <lineage>
        <taxon>Eukaryota</taxon>
        <taxon>Metazoa</taxon>
        <taxon>Ecdysozoa</taxon>
        <taxon>Arthropoda</taxon>
        <taxon>Chelicerata</taxon>
        <taxon>Arachnida</taxon>
        <taxon>Araneae</taxon>
        <taxon>Araneomorphae</taxon>
        <taxon>Entelegynae</taxon>
        <taxon>Araneoidea</taxon>
        <taxon>Nephilidae</taxon>
        <taxon>Trichonephila</taxon>
    </lineage>
</organism>
<feature type="region of interest" description="Disordered" evidence="1">
    <location>
        <begin position="1"/>
        <end position="30"/>
    </location>
</feature>
<dbReference type="Pfam" id="PF17906">
    <property type="entry name" value="HTH_48"/>
    <property type="match status" value="1"/>
</dbReference>
<feature type="compositionally biased region" description="Polar residues" evidence="1">
    <location>
        <begin position="1"/>
        <end position="10"/>
    </location>
</feature>
<keyword evidence="4" id="KW-1185">Reference proteome</keyword>
<dbReference type="GO" id="GO:0003697">
    <property type="term" value="F:single-stranded DNA binding"/>
    <property type="evidence" value="ECO:0007669"/>
    <property type="project" value="TreeGrafter"/>
</dbReference>
<gene>
    <name evidence="3" type="primary">NCL1_45678</name>
    <name evidence="3" type="ORF">TNCV_4646791</name>
</gene>
<proteinExistence type="predicted"/>
<dbReference type="GO" id="GO:0035861">
    <property type="term" value="C:site of double-strand break"/>
    <property type="evidence" value="ECO:0007669"/>
    <property type="project" value="TreeGrafter"/>
</dbReference>
<dbReference type="GO" id="GO:0015074">
    <property type="term" value="P:DNA integration"/>
    <property type="evidence" value="ECO:0007669"/>
    <property type="project" value="TreeGrafter"/>
</dbReference>
<evidence type="ECO:0000313" key="4">
    <source>
        <dbReference type="Proteomes" id="UP000887159"/>
    </source>
</evidence>
<dbReference type="PANTHER" id="PTHR46060:SF2">
    <property type="entry name" value="HISTONE-LYSINE N-METHYLTRANSFERASE SETMAR"/>
    <property type="match status" value="1"/>
</dbReference>
<evidence type="ECO:0000313" key="3">
    <source>
        <dbReference type="EMBL" id="GFY19506.1"/>
    </source>
</evidence>
<dbReference type="GO" id="GO:0031297">
    <property type="term" value="P:replication fork processing"/>
    <property type="evidence" value="ECO:0007669"/>
    <property type="project" value="TreeGrafter"/>
</dbReference>
<dbReference type="Gene3D" id="1.10.10.1450">
    <property type="match status" value="1"/>
</dbReference>
<protein>
    <submittedName>
        <fullName evidence="3">Histone-lysine N-methyltransferase SETMAR</fullName>
    </submittedName>
</protein>
<dbReference type="GO" id="GO:0003690">
    <property type="term" value="F:double-stranded DNA binding"/>
    <property type="evidence" value="ECO:0007669"/>
    <property type="project" value="TreeGrafter"/>
</dbReference>
<dbReference type="InterPro" id="IPR041426">
    <property type="entry name" value="Mos1_HTH"/>
</dbReference>
<dbReference type="GO" id="GO:0044774">
    <property type="term" value="P:mitotic DNA integrity checkpoint signaling"/>
    <property type="evidence" value="ECO:0007669"/>
    <property type="project" value="TreeGrafter"/>
</dbReference>
<dbReference type="EMBL" id="BMAU01021353">
    <property type="protein sequence ID" value="GFY19506.1"/>
    <property type="molecule type" value="Genomic_DNA"/>
</dbReference>
<comment type="caution">
    <text evidence="3">The sequence shown here is derived from an EMBL/GenBank/DDBJ whole genome shotgun (WGS) entry which is preliminary data.</text>
</comment>
<reference evidence="3" key="1">
    <citation type="submission" date="2020-08" db="EMBL/GenBank/DDBJ databases">
        <title>Multicomponent nature underlies the extraordinary mechanical properties of spider dragline silk.</title>
        <authorList>
            <person name="Kono N."/>
            <person name="Nakamura H."/>
            <person name="Mori M."/>
            <person name="Yoshida Y."/>
            <person name="Ohtoshi R."/>
            <person name="Malay A.D."/>
            <person name="Moran D.A.P."/>
            <person name="Tomita M."/>
            <person name="Numata K."/>
            <person name="Arakawa K."/>
        </authorList>
    </citation>
    <scope>NUCLEOTIDE SEQUENCE</scope>
</reference>
<accession>A0A8X6T3R7</accession>
<dbReference type="GO" id="GO:0046975">
    <property type="term" value="F:histone H3K36 methyltransferase activity"/>
    <property type="evidence" value="ECO:0007669"/>
    <property type="project" value="TreeGrafter"/>
</dbReference>
<feature type="domain" description="Mos1 transposase HTH" evidence="2">
    <location>
        <begin position="34"/>
        <end position="82"/>
    </location>
</feature>
<dbReference type="PANTHER" id="PTHR46060">
    <property type="entry name" value="MARINER MOS1 TRANSPOSASE-LIKE PROTEIN"/>
    <property type="match status" value="1"/>
</dbReference>
<dbReference type="GO" id="GO:0042800">
    <property type="term" value="F:histone H3K4 methyltransferase activity"/>
    <property type="evidence" value="ECO:0007669"/>
    <property type="project" value="TreeGrafter"/>
</dbReference>
<dbReference type="GO" id="GO:0005634">
    <property type="term" value="C:nucleus"/>
    <property type="evidence" value="ECO:0007669"/>
    <property type="project" value="TreeGrafter"/>
</dbReference>
<dbReference type="GO" id="GO:0000014">
    <property type="term" value="F:single-stranded DNA endodeoxyribonuclease activity"/>
    <property type="evidence" value="ECO:0007669"/>
    <property type="project" value="TreeGrafter"/>
</dbReference>
<dbReference type="GO" id="GO:0044547">
    <property type="term" value="F:DNA topoisomerase binding"/>
    <property type="evidence" value="ECO:0007669"/>
    <property type="project" value="TreeGrafter"/>
</dbReference>